<sequence>MHRLNKALRIATLKASDPELGLHCFPREYRCFLREYRGTPHCTTRRATWLPPYCPGQRQARQREANDWASRMSNEVTQDLLICDRVIIKDRKPRWKFHTLYELGVWSVAGVAGIMVTVQKGGEKVTRNISWFRKAIFMESPDETPIMTMDLPDETPDRDFTLDLPVARMRSEWER</sequence>
<protein>
    <submittedName>
        <fullName evidence="1">Uncharacterized protein</fullName>
    </submittedName>
</protein>
<reference evidence="1" key="1">
    <citation type="journal article" date="2022" name="bioRxiv">
        <title>Sequencing and chromosome-scale assembly of the giantPleurodeles waltlgenome.</title>
        <authorList>
            <person name="Brown T."/>
            <person name="Elewa A."/>
            <person name="Iarovenko S."/>
            <person name="Subramanian E."/>
            <person name="Araus A.J."/>
            <person name="Petzold A."/>
            <person name="Susuki M."/>
            <person name="Suzuki K.-i.T."/>
            <person name="Hayashi T."/>
            <person name="Toyoda A."/>
            <person name="Oliveira C."/>
            <person name="Osipova E."/>
            <person name="Leigh N.D."/>
            <person name="Simon A."/>
            <person name="Yun M.H."/>
        </authorList>
    </citation>
    <scope>NUCLEOTIDE SEQUENCE</scope>
    <source>
        <strain evidence="1">20211129_DDA</strain>
        <tissue evidence="1">Liver</tissue>
    </source>
</reference>
<keyword evidence="2" id="KW-1185">Reference proteome</keyword>
<evidence type="ECO:0000313" key="2">
    <source>
        <dbReference type="Proteomes" id="UP001066276"/>
    </source>
</evidence>
<name>A0AAV7N580_PLEWA</name>
<dbReference type="EMBL" id="JANPWB010000013">
    <property type="protein sequence ID" value="KAJ1111147.1"/>
    <property type="molecule type" value="Genomic_DNA"/>
</dbReference>
<dbReference type="Proteomes" id="UP001066276">
    <property type="component" value="Chromosome 9"/>
</dbReference>
<dbReference type="AlphaFoldDB" id="A0AAV7N580"/>
<organism evidence="1 2">
    <name type="scientific">Pleurodeles waltl</name>
    <name type="common">Iberian ribbed newt</name>
    <dbReference type="NCBI Taxonomy" id="8319"/>
    <lineage>
        <taxon>Eukaryota</taxon>
        <taxon>Metazoa</taxon>
        <taxon>Chordata</taxon>
        <taxon>Craniata</taxon>
        <taxon>Vertebrata</taxon>
        <taxon>Euteleostomi</taxon>
        <taxon>Amphibia</taxon>
        <taxon>Batrachia</taxon>
        <taxon>Caudata</taxon>
        <taxon>Salamandroidea</taxon>
        <taxon>Salamandridae</taxon>
        <taxon>Pleurodelinae</taxon>
        <taxon>Pleurodeles</taxon>
    </lineage>
</organism>
<accession>A0AAV7N580</accession>
<comment type="caution">
    <text evidence="1">The sequence shown here is derived from an EMBL/GenBank/DDBJ whole genome shotgun (WGS) entry which is preliminary data.</text>
</comment>
<gene>
    <name evidence="1" type="ORF">NDU88_008484</name>
</gene>
<evidence type="ECO:0000313" key="1">
    <source>
        <dbReference type="EMBL" id="KAJ1111147.1"/>
    </source>
</evidence>
<proteinExistence type="predicted"/>